<reference evidence="4 5" key="1">
    <citation type="submission" date="2018-09" db="EMBL/GenBank/DDBJ databases">
        <title>Nocardia yunnanensis sp. nov., an actinomycete isolated from a soil sample.</title>
        <authorList>
            <person name="Zhang J."/>
        </authorList>
    </citation>
    <scope>NUCLEOTIDE SEQUENCE [LARGE SCALE GENOMIC DNA]</scope>
    <source>
        <strain evidence="4 5">CFHS0054</strain>
    </source>
</reference>
<accession>A0A386Z7K8</accession>
<keyword evidence="2" id="KW-0812">Transmembrane</keyword>
<gene>
    <name evidence="4" type="ORF">D7D52_03735</name>
</gene>
<evidence type="ECO:0000256" key="2">
    <source>
        <dbReference type="SAM" id="Phobius"/>
    </source>
</evidence>
<evidence type="ECO:0000313" key="4">
    <source>
        <dbReference type="EMBL" id="AYF73127.1"/>
    </source>
</evidence>
<organism evidence="4 5">
    <name type="scientific">Nocardia yunnanensis</name>
    <dbReference type="NCBI Taxonomy" id="2382165"/>
    <lineage>
        <taxon>Bacteria</taxon>
        <taxon>Bacillati</taxon>
        <taxon>Actinomycetota</taxon>
        <taxon>Actinomycetes</taxon>
        <taxon>Mycobacteriales</taxon>
        <taxon>Nocardiaceae</taxon>
        <taxon>Nocardia</taxon>
    </lineage>
</organism>
<proteinExistence type="predicted"/>
<feature type="region of interest" description="Disordered" evidence="1">
    <location>
        <begin position="1"/>
        <end position="90"/>
    </location>
</feature>
<feature type="domain" description="DUF8017" evidence="3">
    <location>
        <begin position="167"/>
        <end position="341"/>
    </location>
</feature>
<keyword evidence="2" id="KW-0472">Membrane</keyword>
<feature type="transmembrane region" description="Helical" evidence="2">
    <location>
        <begin position="97"/>
        <end position="120"/>
    </location>
</feature>
<feature type="compositionally biased region" description="Low complexity" evidence="1">
    <location>
        <begin position="36"/>
        <end position="46"/>
    </location>
</feature>
<name>A0A386Z7K8_9NOCA</name>
<dbReference type="OrthoDB" id="5186353at2"/>
<evidence type="ECO:0000256" key="1">
    <source>
        <dbReference type="SAM" id="MobiDB-lite"/>
    </source>
</evidence>
<evidence type="ECO:0000259" key="3">
    <source>
        <dbReference type="Pfam" id="PF26056"/>
    </source>
</evidence>
<sequence length="342" mass="34889">MTSGNEPGRAEPNPDWWQGAAGQDAGWQPPQPYQPAPQQNPAWNQPGYGQPTAPLTGGAYGQPQYPPTQAFGGPPPGYGQQPPGYGPPPPGGGKRKVWLFVGLGVLVLAIVAAVTTVALVHRGADDPSAQSKTTPSLISALTSTTAKPGPSNRPTKTTGAKPTSTPAAVIPGYQVVTIPDNGAAYDIPPTWTVDRTGQSSFGSGTDAIPVAGLAQDGVDYCPQNVRTNIFLTQSDEADPGKAAADIGTRLGRIGWSTSTGATAGAPESFQSADGQLQGIYLETKGNVSAAAAGCASTYSVYTFAFPGDNGAFVFTIAADTGVNQAVDAATAKKILASIRPIQ</sequence>
<dbReference type="InterPro" id="IPR058330">
    <property type="entry name" value="DUF8017"/>
</dbReference>
<keyword evidence="2" id="KW-1133">Transmembrane helix</keyword>
<dbReference type="EMBL" id="CP032568">
    <property type="protein sequence ID" value="AYF73127.1"/>
    <property type="molecule type" value="Genomic_DNA"/>
</dbReference>
<dbReference type="Pfam" id="PF26056">
    <property type="entry name" value="DUF8017"/>
    <property type="match status" value="1"/>
</dbReference>
<keyword evidence="5" id="KW-1185">Reference proteome</keyword>
<dbReference type="AlphaFoldDB" id="A0A386Z7K8"/>
<dbReference type="Proteomes" id="UP000267164">
    <property type="component" value="Chromosome"/>
</dbReference>
<feature type="region of interest" description="Disordered" evidence="1">
    <location>
        <begin position="142"/>
        <end position="166"/>
    </location>
</feature>
<dbReference type="RefSeq" id="WP_120735068.1">
    <property type="nucleotide sequence ID" value="NZ_CP032568.1"/>
</dbReference>
<dbReference type="KEGG" id="nyu:D7D52_03735"/>
<protein>
    <recommendedName>
        <fullName evidence="3">DUF8017 domain-containing protein</fullName>
    </recommendedName>
</protein>
<evidence type="ECO:0000313" key="5">
    <source>
        <dbReference type="Proteomes" id="UP000267164"/>
    </source>
</evidence>